<keyword evidence="2" id="KW-0812">Transmembrane</keyword>
<dbReference type="PANTHER" id="PTHR30007">
    <property type="entry name" value="PHP DOMAIN PROTEIN"/>
    <property type="match status" value="1"/>
</dbReference>
<dbReference type="PANTHER" id="PTHR30007:SF0">
    <property type="entry name" value="TRANSPOSASE"/>
    <property type="match status" value="1"/>
</dbReference>
<feature type="domain" description="Transposase IS4-like" evidence="3">
    <location>
        <begin position="11"/>
        <end position="86"/>
    </location>
</feature>
<sequence>MGECTEGHDRAGPGQKSPGRKPGIATDVLGLITVVVVVVVAASVHDHAIGIALLDKVAATAPAVTKSGVDAGFKQAVVEHGARLGIDLEIVQREPGTRGATPEPKRWVAEQTAPPTTGPPAGCAYWAQRRASGD</sequence>
<keyword evidence="2" id="KW-1133">Transmembrane helix</keyword>
<evidence type="ECO:0000313" key="4">
    <source>
        <dbReference type="EMBL" id="WEB46055.1"/>
    </source>
</evidence>
<evidence type="ECO:0000256" key="2">
    <source>
        <dbReference type="SAM" id="Phobius"/>
    </source>
</evidence>
<protein>
    <recommendedName>
        <fullName evidence="3">Transposase IS4-like domain-containing protein</fullName>
    </recommendedName>
</protein>
<organism evidence="4 5">
    <name type="scientific">Streptomyces yunnanensis</name>
    <dbReference type="NCBI Taxonomy" id="156453"/>
    <lineage>
        <taxon>Bacteria</taxon>
        <taxon>Bacillati</taxon>
        <taxon>Actinomycetota</taxon>
        <taxon>Actinomycetes</taxon>
        <taxon>Kitasatosporales</taxon>
        <taxon>Streptomycetaceae</taxon>
        <taxon>Streptomyces</taxon>
    </lineage>
</organism>
<evidence type="ECO:0000259" key="3">
    <source>
        <dbReference type="Pfam" id="PF01609"/>
    </source>
</evidence>
<dbReference type="EMBL" id="CP095749">
    <property type="protein sequence ID" value="WEB46055.1"/>
    <property type="molecule type" value="Genomic_DNA"/>
</dbReference>
<keyword evidence="5" id="KW-1185">Reference proteome</keyword>
<feature type="region of interest" description="Disordered" evidence="1">
    <location>
        <begin position="1"/>
        <end position="21"/>
    </location>
</feature>
<dbReference type="InterPro" id="IPR002559">
    <property type="entry name" value="Transposase_11"/>
</dbReference>
<gene>
    <name evidence="4" type="ORF">MOV08_37830</name>
</gene>
<name>A0ABY8AM15_9ACTN</name>
<feature type="transmembrane region" description="Helical" evidence="2">
    <location>
        <begin position="24"/>
        <end position="44"/>
    </location>
</feature>
<dbReference type="RefSeq" id="WP_275312014.1">
    <property type="nucleotide sequence ID" value="NZ_CP095749.1"/>
</dbReference>
<dbReference type="Proteomes" id="UP001218629">
    <property type="component" value="Chromosome"/>
</dbReference>
<proteinExistence type="predicted"/>
<dbReference type="Pfam" id="PF01609">
    <property type="entry name" value="DDE_Tnp_1"/>
    <property type="match status" value="1"/>
</dbReference>
<reference evidence="4 5" key="1">
    <citation type="submission" date="2022-03" db="EMBL/GenBank/DDBJ databases">
        <title>Streptomyces yunnanensis P86,complete genome.</title>
        <authorList>
            <person name="Chen S."/>
            <person name="Zhang Q."/>
        </authorList>
    </citation>
    <scope>NUCLEOTIDE SEQUENCE [LARGE SCALE GENOMIC DNA]</scope>
    <source>
        <strain evidence="4 5">P86</strain>
    </source>
</reference>
<evidence type="ECO:0000256" key="1">
    <source>
        <dbReference type="SAM" id="MobiDB-lite"/>
    </source>
</evidence>
<feature type="compositionally biased region" description="Basic and acidic residues" evidence="1">
    <location>
        <begin position="1"/>
        <end position="11"/>
    </location>
</feature>
<evidence type="ECO:0000313" key="5">
    <source>
        <dbReference type="Proteomes" id="UP001218629"/>
    </source>
</evidence>
<keyword evidence="2" id="KW-0472">Membrane</keyword>
<accession>A0ABY8AM15</accession>